<proteinExistence type="predicted"/>
<evidence type="ECO:0000313" key="3">
    <source>
        <dbReference type="EMBL" id="TWT78620.1"/>
    </source>
</evidence>
<dbReference type="Proteomes" id="UP000315010">
    <property type="component" value="Unassembled WGS sequence"/>
</dbReference>
<evidence type="ECO:0000313" key="4">
    <source>
        <dbReference type="EMBL" id="TWT78698.1"/>
    </source>
</evidence>
<protein>
    <submittedName>
        <fullName evidence="4">Transposase IS116/IS110/IS902 family protein</fullName>
    </submittedName>
</protein>
<organism evidence="4 5">
    <name type="scientific">Novipirellula herctigrandis</name>
    <dbReference type="NCBI Taxonomy" id="2527986"/>
    <lineage>
        <taxon>Bacteria</taxon>
        <taxon>Pseudomonadati</taxon>
        <taxon>Planctomycetota</taxon>
        <taxon>Planctomycetia</taxon>
        <taxon>Pirellulales</taxon>
        <taxon>Pirellulaceae</taxon>
        <taxon>Novipirellula</taxon>
    </lineage>
</organism>
<dbReference type="PANTHER" id="PTHR33055">
    <property type="entry name" value="TRANSPOSASE FOR INSERTION SEQUENCE ELEMENT IS1111A"/>
    <property type="match status" value="1"/>
</dbReference>
<feature type="domain" description="Transposase IS116/IS110/IS902 C-terminal" evidence="2">
    <location>
        <begin position="316"/>
        <end position="388"/>
    </location>
</feature>
<dbReference type="Pfam" id="PF02371">
    <property type="entry name" value="Transposase_20"/>
    <property type="match status" value="1"/>
</dbReference>
<name>A0A5C5YUM6_9BACT</name>
<dbReference type="GO" id="GO:0003677">
    <property type="term" value="F:DNA binding"/>
    <property type="evidence" value="ECO:0007669"/>
    <property type="project" value="InterPro"/>
</dbReference>
<dbReference type="PANTHER" id="PTHR33055:SF3">
    <property type="entry name" value="PUTATIVE TRANSPOSASE FOR IS117-RELATED"/>
    <property type="match status" value="1"/>
</dbReference>
<dbReference type="InterPro" id="IPR002525">
    <property type="entry name" value="Transp_IS110-like_N"/>
</dbReference>
<dbReference type="EMBL" id="SJPJ01000001">
    <property type="protein sequence ID" value="TWT78698.1"/>
    <property type="molecule type" value="Genomic_DNA"/>
</dbReference>
<feature type="domain" description="Transposase IS110-like N-terminal" evidence="1">
    <location>
        <begin position="30"/>
        <end position="186"/>
    </location>
</feature>
<dbReference type="GO" id="GO:0004803">
    <property type="term" value="F:transposase activity"/>
    <property type="evidence" value="ECO:0007669"/>
    <property type="project" value="InterPro"/>
</dbReference>
<dbReference type="InterPro" id="IPR047650">
    <property type="entry name" value="Transpos_IS110"/>
</dbReference>
<dbReference type="GO" id="GO:0006313">
    <property type="term" value="P:DNA transposition"/>
    <property type="evidence" value="ECO:0007669"/>
    <property type="project" value="InterPro"/>
</dbReference>
<dbReference type="EMBL" id="SJPJ01000001">
    <property type="protein sequence ID" value="TWT78620.1"/>
    <property type="molecule type" value="Genomic_DNA"/>
</dbReference>
<dbReference type="InterPro" id="IPR003346">
    <property type="entry name" value="Transposase_20"/>
</dbReference>
<gene>
    <name evidence="3" type="ORF">CA13_00160</name>
    <name evidence="4" type="ORF">CA13_00940</name>
</gene>
<accession>A0A5C5YUM6</accession>
<sequence length="440" mass="49842">MNSTTNSMSKSTLLVQQNQNITDAGRIVNVGFDVGSDSLYWAMELSGKSIRGQCENNSSDIRTTLEEIRNEVQQHGDYQIRVLCESTGIYHRRLLQLADELGMRTALVHGEAVAKFRTIQFADHGKTDQRDPKAVLTVAKVGKLIQDRKLDKHYAQLRELHRLVLRCEARIKVAKCELHADLRSLFADLRLDKSVLYGPTGRALIEQFAGNPHAILAVGEEAFYGRMKACSKHTKKATLKKLWRAANDTASTQKDDLAATLAEIRATAVQQLYTEITTFLQQQRQIESQMQELYLTLQSSDPRLPAPRKGVVTLRMLSRLVAEMGPPDDFRTVSQLMRYAGLNLCERQSGKWRGRTTISRRGRSELRYVLNLMAIPLVGRGKLFGDYYWKKKEADKMPGQKANVCVMRKILKMFYGWYKSGEPFDPGRVFVMASEHAKAA</sequence>
<evidence type="ECO:0000313" key="5">
    <source>
        <dbReference type="Proteomes" id="UP000315010"/>
    </source>
</evidence>
<dbReference type="OrthoDB" id="233677at2"/>
<reference evidence="4 5" key="1">
    <citation type="submission" date="2019-02" db="EMBL/GenBank/DDBJ databases">
        <title>Deep-cultivation of Planctomycetes and their phenomic and genomic characterization uncovers novel biology.</title>
        <authorList>
            <person name="Wiegand S."/>
            <person name="Jogler M."/>
            <person name="Boedeker C."/>
            <person name="Pinto D."/>
            <person name="Vollmers J."/>
            <person name="Rivas-Marin E."/>
            <person name="Kohn T."/>
            <person name="Peeters S.H."/>
            <person name="Heuer A."/>
            <person name="Rast P."/>
            <person name="Oberbeckmann S."/>
            <person name="Bunk B."/>
            <person name="Jeske O."/>
            <person name="Meyerdierks A."/>
            <person name="Storesund J.E."/>
            <person name="Kallscheuer N."/>
            <person name="Luecker S."/>
            <person name="Lage O.M."/>
            <person name="Pohl T."/>
            <person name="Merkel B.J."/>
            <person name="Hornburger P."/>
            <person name="Mueller R.-W."/>
            <person name="Bruemmer F."/>
            <person name="Labrenz M."/>
            <person name="Spormann A.M."/>
            <person name="Op Den Camp H."/>
            <person name="Overmann J."/>
            <person name="Amann R."/>
            <person name="Jetten M.S.M."/>
            <person name="Mascher T."/>
            <person name="Medema M.H."/>
            <person name="Devos D.P."/>
            <person name="Kaster A.-K."/>
            <person name="Ovreas L."/>
            <person name="Rohde M."/>
            <person name="Galperin M.Y."/>
            <person name="Jogler C."/>
        </authorList>
    </citation>
    <scope>NUCLEOTIDE SEQUENCE [LARGE SCALE GENOMIC DNA]</scope>
    <source>
        <strain evidence="4 5">CA13</strain>
    </source>
</reference>
<dbReference type="AlphaFoldDB" id="A0A5C5YUM6"/>
<dbReference type="Pfam" id="PF01548">
    <property type="entry name" value="DEDD_Tnp_IS110"/>
    <property type="match status" value="1"/>
</dbReference>
<evidence type="ECO:0000259" key="1">
    <source>
        <dbReference type="Pfam" id="PF01548"/>
    </source>
</evidence>
<evidence type="ECO:0000259" key="2">
    <source>
        <dbReference type="Pfam" id="PF02371"/>
    </source>
</evidence>
<comment type="caution">
    <text evidence="4">The sequence shown here is derived from an EMBL/GenBank/DDBJ whole genome shotgun (WGS) entry which is preliminary data.</text>
</comment>
<keyword evidence="5" id="KW-1185">Reference proteome</keyword>